<evidence type="ECO:0000313" key="2">
    <source>
        <dbReference type="Proteomes" id="UP000053097"/>
    </source>
</evidence>
<dbReference type="Proteomes" id="UP000053097">
    <property type="component" value="Unassembled WGS sequence"/>
</dbReference>
<dbReference type="EMBL" id="KK107021">
    <property type="protein sequence ID" value="EZA62345.1"/>
    <property type="molecule type" value="Genomic_DNA"/>
</dbReference>
<organism evidence="1 2">
    <name type="scientific">Ooceraea biroi</name>
    <name type="common">Clonal raider ant</name>
    <name type="synonym">Cerapachys biroi</name>
    <dbReference type="NCBI Taxonomy" id="2015173"/>
    <lineage>
        <taxon>Eukaryota</taxon>
        <taxon>Metazoa</taxon>
        <taxon>Ecdysozoa</taxon>
        <taxon>Arthropoda</taxon>
        <taxon>Hexapoda</taxon>
        <taxon>Insecta</taxon>
        <taxon>Pterygota</taxon>
        <taxon>Neoptera</taxon>
        <taxon>Endopterygota</taxon>
        <taxon>Hymenoptera</taxon>
        <taxon>Apocrita</taxon>
        <taxon>Aculeata</taxon>
        <taxon>Formicoidea</taxon>
        <taxon>Formicidae</taxon>
        <taxon>Dorylinae</taxon>
        <taxon>Ooceraea</taxon>
    </lineage>
</organism>
<sequence>MANTSFSSSLQSFTETYTEEQKLAFLTNVKMDLQAIQKATDAINKKFKAIQEEMHVTDALIKAIDTNNDQQL</sequence>
<dbReference type="AlphaFoldDB" id="A0A026X206"/>
<gene>
    <name evidence="1" type="ORF">X777_03379</name>
</gene>
<evidence type="ECO:0000313" key="1">
    <source>
        <dbReference type="EMBL" id="EZA62345.1"/>
    </source>
</evidence>
<accession>A0A026X206</accession>
<protein>
    <submittedName>
        <fullName evidence="1">Uncharacterized protein</fullName>
    </submittedName>
</protein>
<reference evidence="1 2" key="1">
    <citation type="journal article" date="2014" name="Curr. Biol.">
        <title>The genome of the clonal raider ant Cerapachys biroi.</title>
        <authorList>
            <person name="Oxley P.R."/>
            <person name="Ji L."/>
            <person name="Fetter-Pruneda I."/>
            <person name="McKenzie S.K."/>
            <person name="Li C."/>
            <person name="Hu H."/>
            <person name="Zhang G."/>
            <person name="Kronauer D.J."/>
        </authorList>
    </citation>
    <scope>NUCLEOTIDE SEQUENCE [LARGE SCALE GENOMIC DNA]</scope>
</reference>
<name>A0A026X206_OOCBI</name>
<keyword evidence="2" id="KW-1185">Reference proteome</keyword>
<proteinExistence type="predicted"/>